<sequence>MLDGVSLDQLRTFIAAVDAGSFSAAGRRLHRTQSVVSQTLANLERQVGIQLFDRSGRYPRVTAGGAALVSEARAVMRDIDGFKARARTLAEGLEPELAVAVDAFYPMERLTAAVQAFAVEFPHTPLRLYVDALGGPAKRILDGVCRLGIIGSTLAVPDGMHAEKIMDITMVTVVAPTHPLASLKRVIGTHEFEHHVQLVLTDRTDLTQGKSFEVFSPLTWKLADLHAKHDFLRGGFGWGHMPLAMVKGDIASGALHRLRLDKFEPVTPPVPMFAAFRKDTPPGPAGTWFVKTLKAGAAPA</sequence>
<evidence type="ECO:0000256" key="4">
    <source>
        <dbReference type="ARBA" id="ARBA00023163"/>
    </source>
</evidence>
<dbReference type="GO" id="GO:0003700">
    <property type="term" value="F:DNA-binding transcription factor activity"/>
    <property type="evidence" value="ECO:0007669"/>
    <property type="project" value="InterPro"/>
</dbReference>
<evidence type="ECO:0000256" key="1">
    <source>
        <dbReference type="ARBA" id="ARBA00009437"/>
    </source>
</evidence>
<dbReference type="Pfam" id="PF03466">
    <property type="entry name" value="LysR_substrate"/>
    <property type="match status" value="1"/>
</dbReference>
<dbReference type="Proteomes" id="UP000298656">
    <property type="component" value="Chromosome 2"/>
</dbReference>
<reference evidence="6 7" key="1">
    <citation type="submission" date="2019-05" db="EMBL/GenBank/DDBJ databases">
        <title>Burkholderia sp. DHOD12, isolated from subtropical forest soil.</title>
        <authorList>
            <person name="Gao Z.-H."/>
            <person name="Qiu L.-H."/>
        </authorList>
    </citation>
    <scope>NUCLEOTIDE SEQUENCE [LARGE SCALE GENOMIC DNA]</scope>
    <source>
        <strain evidence="6 7">DHOD12</strain>
    </source>
</reference>
<dbReference type="EMBL" id="CP040078">
    <property type="protein sequence ID" value="QCP54801.1"/>
    <property type="molecule type" value="Genomic_DNA"/>
</dbReference>
<dbReference type="GO" id="GO:0000976">
    <property type="term" value="F:transcription cis-regulatory region binding"/>
    <property type="evidence" value="ECO:0007669"/>
    <property type="project" value="TreeGrafter"/>
</dbReference>
<dbReference type="SUPFAM" id="SSF46785">
    <property type="entry name" value="Winged helix' DNA-binding domain"/>
    <property type="match status" value="1"/>
</dbReference>
<dbReference type="Gene3D" id="1.10.10.10">
    <property type="entry name" value="Winged helix-like DNA-binding domain superfamily/Winged helix DNA-binding domain"/>
    <property type="match status" value="1"/>
</dbReference>
<dbReference type="PANTHER" id="PTHR30126">
    <property type="entry name" value="HTH-TYPE TRANSCRIPTIONAL REGULATOR"/>
    <property type="match status" value="1"/>
</dbReference>
<dbReference type="Pfam" id="PF00126">
    <property type="entry name" value="HTH_1"/>
    <property type="match status" value="1"/>
</dbReference>
<evidence type="ECO:0000313" key="7">
    <source>
        <dbReference type="Proteomes" id="UP000298656"/>
    </source>
</evidence>
<feature type="domain" description="HTH lysR-type" evidence="5">
    <location>
        <begin position="5"/>
        <end position="62"/>
    </location>
</feature>
<dbReference type="SUPFAM" id="SSF53850">
    <property type="entry name" value="Periplasmic binding protein-like II"/>
    <property type="match status" value="1"/>
</dbReference>
<dbReference type="AlphaFoldDB" id="A0A4P8J1J1"/>
<keyword evidence="2" id="KW-0805">Transcription regulation</keyword>
<dbReference type="InterPro" id="IPR000847">
    <property type="entry name" value="LysR_HTH_N"/>
</dbReference>
<evidence type="ECO:0000259" key="5">
    <source>
        <dbReference type="PROSITE" id="PS50931"/>
    </source>
</evidence>
<name>A0A4P8J1J1_9BURK</name>
<dbReference type="KEGG" id="tvl:FAZ95_22895"/>
<keyword evidence="7" id="KW-1185">Reference proteome</keyword>
<gene>
    <name evidence="6" type="ORF">FAZ95_22895</name>
</gene>
<accession>A0A4P8J1J1</accession>
<dbReference type="InterPro" id="IPR036388">
    <property type="entry name" value="WH-like_DNA-bd_sf"/>
</dbReference>
<dbReference type="RefSeq" id="WP_137337559.1">
    <property type="nucleotide sequence ID" value="NZ_CP040078.1"/>
</dbReference>
<dbReference type="Gene3D" id="3.40.190.290">
    <property type="match status" value="1"/>
</dbReference>
<evidence type="ECO:0000256" key="3">
    <source>
        <dbReference type="ARBA" id="ARBA00023125"/>
    </source>
</evidence>
<dbReference type="PROSITE" id="PS50931">
    <property type="entry name" value="HTH_LYSR"/>
    <property type="match status" value="1"/>
</dbReference>
<evidence type="ECO:0000256" key="2">
    <source>
        <dbReference type="ARBA" id="ARBA00023015"/>
    </source>
</evidence>
<dbReference type="InterPro" id="IPR036390">
    <property type="entry name" value="WH_DNA-bd_sf"/>
</dbReference>
<dbReference type="InterPro" id="IPR005119">
    <property type="entry name" value="LysR_subst-bd"/>
</dbReference>
<keyword evidence="4" id="KW-0804">Transcription</keyword>
<dbReference type="OrthoDB" id="196624at2"/>
<comment type="similarity">
    <text evidence="1">Belongs to the LysR transcriptional regulatory family.</text>
</comment>
<evidence type="ECO:0000313" key="6">
    <source>
        <dbReference type="EMBL" id="QCP54801.1"/>
    </source>
</evidence>
<organism evidence="6 7">
    <name type="scientific">Trinickia violacea</name>
    <dbReference type="NCBI Taxonomy" id="2571746"/>
    <lineage>
        <taxon>Bacteria</taxon>
        <taxon>Pseudomonadati</taxon>
        <taxon>Pseudomonadota</taxon>
        <taxon>Betaproteobacteria</taxon>
        <taxon>Burkholderiales</taxon>
        <taxon>Burkholderiaceae</taxon>
        <taxon>Trinickia</taxon>
    </lineage>
</organism>
<dbReference type="FunFam" id="1.10.10.10:FF:000001">
    <property type="entry name" value="LysR family transcriptional regulator"/>
    <property type="match status" value="1"/>
</dbReference>
<proteinExistence type="inferred from homology"/>
<keyword evidence="3" id="KW-0238">DNA-binding</keyword>
<protein>
    <submittedName>
        <fullName evidence="6">LysR family transcriptional regulator</fullName>
    </submittedName>
</protein>
<dbReference type="PANTHER" id="PTHR30126:SF91">
    <property type="entry name" value="LYSR FAMILY TRANSCRIPTIONAL REGULATOR"/>
    <property type="match status" value="1"/>
</dbReference>
<dbReference type="PRINTS" id="PR00039">
    <property type="entry name" value="HTHLYSR"/>
</dbReference>